<dbReference type="PANTHER" id="PTHR31983">
    <property type="entry name" value="ENDO-1,3(4)-BETA-GLUCANASE 1"/>
    <property type="match status" value="1"/>
</dbReference>
<dbReference type="HOGENOM" id="CLU_010024_0_0_1"/>
<keyword evidence="5" id="KW-0119">Carbohydrate metabolism</keyword>
<dbReference type="Gene3D" id="2.70.98.30">
    <property type="entry name" value="Golgi alpha-mannosidase II, domain 4"/>
    <property type="match status" value="1"/>
</dbReference>
<feature type="domain" description="Glycosyl hydrolase family 81 C-terminal" evidence="11">
    <location>
        <begin position="371"/>
        <end position="720"/>
    </location>
</feature>
<keyword evidence="9" id="KW-0812">Transmembrane</keyword>
<proteinExistence type="inferred from homology"/>
<evidence type="ECO:0000256" key="3">
    <source>
        <dbReference type="ARBA" id="ARBA00012780"/>
    </source>
</evidence>
<evidence type="ECO:0000256" key="2">
    <source>
        <dbReference type="ARBA" id="ARBA00010730"/>
    </source>
</evidence>
<dbReference type="InterPro" id="IPR040720">
    <property type="entry name" value="GH81_C"/>
</dbReference>
<reference evidence="12" key="1">
    <citation type="journal article" date="2011" name="PLoS Biol.">
        <title>Gene gain and loss during evolution of obligate parasitism in the white rust pathogen of Arabidopsis thaliana.</title>
        <authorList>
            <person name="Kemen E."/>
            <person name="Gardiner A."/>
            <person name="Schultz-Larsen T."/>
            <person name="Kemen A.C."/>
            <person name="Balmuth A.L."/>
            <person name="Robert-Seilaniantz A."/>
            <person name="Bailey K."/>
            <person name="Holub E."/>
            <person name="Studholme D.J."/>
            <person name="Maclean D."/>
            <person name="Jones J.D."/>
        </authorList>
    </citation>
    <scope>NUCLEOTIDE SEQUENCE</scope>
</reference>
<dbReference type="AlphaFoldDB" id="F0WCF9"/>
<sequence length="928" mass="104561">MTLSTPPLPFVSVEHPLRPRVNVSNGTLPFPTGAWWTNWILANGESVIYCMPYALKILQNELHISYPFRVITPKVLQNGFLTHVRIAFPKTTRYEIIASDAFSVTVRFYNKSRGHCTAFLVRGSPYITVQYHNSAPVLHSGESIQWIRLKKNENNDNENLDSYRFLTNTNQMWQLFVSNLSSEMRLQSNTITSQSPLNGLLRLAITLDPLNQPILQHCAPVYPVGGSIKYIRDKDREDSLGVQYHWTVKTFGSDDTSIPLLMLTLPHHRDIIHFRKVGDILKRRNATNENVLVEELTFVSMRGVMKGVLGNVWYMNEKLPNVRWDYEDKGLLSSDISINGELLDSIQSTLGMDTVKGNSSDPAARIQSFVRNELTNLLEKEYKSNMNFAQDSYTFGKQIGRDARLLLIAKQLHHDEASQVLLTRLKTALEPWLNGSNADHLVYDKTYGGIITSMGWADQHADYGNGYYSDHHFHFGYFVYALAVVRKFDPSFIDLHGAACLALLGDIGTPLDVDTSASIASSLSNQTELWDLEKYFPVARHKDWYTGHSYASGLFPMENGKSQESSTESINAYYALALFTSFEHENVSVSIDGASYHQYARLLLAMELRSVKKYWHIDLNSLIYEPPFGDNAMVGVLGEMSAVYGTWFGNTGVYVHGINMIPFTPITSELFSQAYVSHEFTQIQSEYNSLPNSDIWKSALCMNHAIIHAEAAWKEFKSSVAAFDTWNSATNTLFWIATRPSWFDKKQLPHSNSTHLQCFGFPECNGLECCTTLPGCCPSALACCPVQTQIISRTAIFGDKQQRDIGLEVCYGEAQCAALNLSCCDSFEGCCEPQGENATLLGCCRQDVVMSPSVHDDNLQHPASSSGLYLIQGASLVALSGILTFAFALWYRRRHYTPIQRDMRMYYCMGTLIFLIVLVVFVSVERFL</sequence>
<name>F0WCF9_9STRA</name>
<evidence type="ECO:0000256" key="6">
    <source>
        <dbReference type="ARBA" id="ARBA00023295"/>
    </source>
</evidence>
<keyword evidence="8" id="KW-0624">Polysaccharide degradation</keyword>
<dbReference type="InterPro" id="IPR005200">
    <property type="entry name" value="Endo-beta-glucanase"/>
</dbReference>
<feature type="transmembrane region" description="Helical" evidence="9">
    <location>
        <begin position="868"/>
        <end position="891"/>
    </location>
</feature>
<evidence type="ECO:0000256" key="7">
    <source>
        <dbReference type="ARBA" id="ARBA00023316"/>
    </source>
</evidence>
<keyword evidence="7" id="KW-0961">Cell wall biogenesis/degradation</keyword>
<organism evidence="12">
    <name type="scientific">Albugo laibachii Nc14</name>
    <dbReference type="NCBI Taxonomy" id="890382"/>
    <lineage>
        <taxon>Eukaryota</taxon>
        <taxon>Sar</taxon>
        <taxon>Stramenopiles</taxon>
        <taxon>Oomycota</taxon>
        <taxon>Peronosporomycetes</taxon>
        <taxon>Albuginales</taxon>
        <taxon>Albuginaceae</taxon>
        <taxon>Albugo</taxon>
    </lineage>
</organism>
<dbReference type="Pfam" id="PF17652">
    <property type="entry name" value="Glyco_hydro81C"/>
    <property type="match status" value="1"/>
</dbReference>
<dbReference type="PROSITE" id="PS52008">
    <property type="entry name" value="GH81"/>
    <property type="match status" value="1"/>
</dbReference>
<evidence type="ECO:0000256" key="9">
    <source>
        <dbReference type="SAM" id="Phobius"/>
    </source>
</evidence>
<keyword evidence="6" id="KW-0326">Glycosidase</keyword>
<dbReference type="PANTHER" id="PTHR31983:SF0">
    <property type="entry name" value="GLUCAN ENDO-1,3-BETA-D-GLUCOSIDASE 2"/>
    <property type="match status" value="1"/>
</dbReference>
<evidence type="ECO:0000259" key="10">
    <source>
        <dbReference type="Pfam" id="PF03639"/>
    </source>
</evidence>
<gene>
    <name evidence="12" type="primary">AlNc14C58G4339</name>
    <name evidence="12" type="ORF">ALNC14_050170</name>
</gene>
<keyword evidence="4" id="KW-0378">Hydrolase</keyword>
<dbReference type="GO" id="GO:0071555">
    <property type="term" value="P:cell wall organization"/>
    <property type="evidence" value="ECO:0007669"/>
    <property type="project" value="UniProtKB-KW"/>
</dbReference>
<evidence type="ECO:0000313" key="12">
    <source>
        <dbReference type="EMBL" id="CCA18874.1"/>
    </source>
</evidence>
<dbReference type="GO" id="GO:0052861">
    <property type="term" value="F:endo-1,3(4)-beta-glucanase activity"/>
    <property type="evidence" value="ECO:0007669"/>
    <property type="project" value="InterPro"/>
</dbReference>
<evidence type="ECO:0000256" key="5">
    <source>
        <dbReference type="ARBA" id="ARBA00023277"/>
    </source>
</evidence>
<dbReference type="InterPro" id="IPR040451">
    <property type="entry name" value="GH81_N"/>
</dbReference>
<evidence type="ECO:0000256" key="4">
    <source>
        <dbReference type="ARBA" id="ARBA00022801"/>
    </source>
</evidence>
<dbReference type="GO" id="GO:0042973">
    <property type="term" value="F:glucan endo-1,3-beta-D-glucosidase activity"/>
    <property type="evidence" value="ECO:0007669"/>
    <property type="project" value="UniProtKB-EC"/>
</dbReference>
<dbReference type="GO" id="GO:0000272">
    <property type="term" value="P:polysaccharide catabolic process"/>
    <property type="evidence" value="ECO:0007669"/>
    <property type="project" value="UniProtKB-KW"/>
</dbReference>
<dbReference type="Pfam" id="PF03639">
    <property type="entry name" value="Glyco_hydro_81"/>
    <property type="match status" value="1"/>
</dbReference>
<dbReference type="EMBL" id="FR824103">
    <property type="protein sequence ID" value="CCA18874.1"/>
    <property type="molecule type" value="Genomic_DNA"/>
</dbReference>
<dbReference type="EC" id="3.2.1.39" evidence="3"/>
<feature type="transmembrane region" description="Helical" evidence="9">
    <location>
        <begin position="903"/>
        <end position="924"/>
    </location>
</feature>
<reference evidence="12" key="2">
    <citation type="submission" date="2011-02" db="EMBL/GenBank/DDBJ databases">
        <authorList>
            <person name="MacLean D."/>
        </authorList>
    </citation>
    <scope>NUCLEOTIDE SEQUENCE</scope>
</reference>
<protein>
    <recommendedName>
        <fullName evidence="3">glucan endo-1,3-beta-D-glucosidase</fullName>
        <ecNumber evidence="3">3.2.1.39</ecNumber>
    </recommendedName>
</protein>
<evidence type="ECO:0000256" key="1">
    <source>
        <dbReference type="ARBA" id="ARBA00000382"/>
    </source>
</evidence>
<dbReference type="Gene3D" id="1.20.5.420">
    <property type="entry name" value="Immunoglobulin FC, subunit C"/>
    <property type="match status" value="1"/>
</dbReference>
<evidence type="ECO:0000259" key="11">
    <source>
        <dbReference type="Pfam" id="PF17652"/>
    </source>
</evidence>
<comment type="catalytic activity">
    <reaction evidence="1">
        <text>Hydrolysis of (1-&gt;3)-beta-D-glucosidic linkages in (1-&gt;3)-beta-D-glucans.</text>
        <dbReference type="EC" id="3.2.1.39"/>
    </reaction>
</comment>
<keyword evidence="9" id="KW-0472">Membrane</keyword>
<feature type="domain" description="Glycosyl hydrolase family 81 N-terminal" evidence="10">
    <location>
        <begin position="15"/>
        <end position="322"/>
    </location>
</feature>
<accession>F0WCF9</accession>
<comment type="similarity">
    <text evidence="2">Belongs to the glycosyl hydrolase 81 family.</text>
</comment>
<keyword evidence="9" id="KW-1133">Transmembrane helix</keyword>
<evidence type="ECO:0000256" key="8">
    <source>
        <dbReference type="ARBA" id="ARBA00023326"/>
    </source>
</evidence>